<organism evidence="2 3">
    <name type="scientific">Helobdella robusta</name>
    <name type="common">Californian leech</name>
    <dbReference type="NCBI Taxonomy" id="6412"/>
    <lineage>
        <taxon>Eukaryota</taxon>
        <taxon>Metazoa</taxon>
        <taxon>Spiralia</taxon>
        <taxon>Lophotrochozoa</taxon>
        <taxon>Annelida</taxon>
        <taxon>Clitellata</taxon>
        <taxon>Hirudinea</taxon>
        <taxon>Rhynchobdellida</taxon>
        <taxon>Glossiphoniidae</taxon>
        <taxon>Helobdella</taxon>
    </lineage>
</organism>
<dbReference type="GeneID" id="20197960"/>
<reference evidence="1 3" key="2">
    <citation type="journal article" date="2013" name="Nature">
        <title>Insights into bilaterian evolution from three spiralian genomes.</title>
        <authorList>
            <person name="Simakov O."/>
            <person name="Marletaz F."/>
            <person name="Cho S.J."/>
            <person name="Edsinger-Gonzales E."/>
            <person name="Havlak P."/>
            <person name="Hellsten U."/>
            <person name="Kuo D.H."/>
            <person name="Larsson T."/>
            <person name="Lv J."/>
            <person name="Arendt D."/>
            <person name="Savage R."/>
            <person name="Osoegawa K."/>
            <person name="de Jong P."/>
            <person name="Grimwood J."/>
            <person name="Chapman J.A."/>
            <person name="Shapiro H."/>
            <person name="Aerts A."/>
            <person name="Otillar R.P."/>
            <person name="Terry A.Y."/>
            <person name="Boore J.L."/>
            <person name="Grigoriev I.V."/>
            <person name="Lindberg D.R."/>
            <person name="Seaver E.C."/>
            <person name="Weisblat D.A."/>
            <person name="Putnam N.H."/>
            <person name="Rokhsar D.S."/>
        </authorList>
    </citation>
    <scope>NUCLEOTIDE SEQUENCE</scope>
</reference>
<protein>
    <submittedName>
        <fullName evidence="1 2">Uncharacterized protein</fullName>
    </submittedName>
</protein>
<evidence type="ECO:0000313" key="3">
    <source>
        <dbReference type="Proteomes" id="UP000015101"/>
    </source>
</evidence>
<dbReference type="RefSeq" id="XP_009008880.1">
    <property type="nucleotide sequence ID" value="XM_009010632.1"/>
</dbReference>
<dbReference type="InParanoid" id="T1EN10"/>
<dbReference type="CTD" id="20197960"/>
<dbReference type="EMBL" id="AMQM01000091">
    <property type="status" value="NOT_ANNOTATED_CDS"/>
    <property type="molecule type" value="Genomic_DNA"/>
</dbReference>
<dbReference type="Proteomes" id="UP000015101">
    <property type="component" value="Unassembled WGS sequence"/>
</dbReference>
<dbReference type="HOGENOM" id="CLU_2052118_0_0_1"/>
<reference evidence="3" key="1">
    <citation type="submission" date="2012-12" db="EMBL/GenBank/DDBJ databases">
        <authorList>
            <person name="Hellsten U."/>
            <person name="Grimwood J."/>
            <person name="Chapman J.A."/>
            <person name="Shapiro H."/>
            <person name="Aerts A."/>
            <person name="Otillar R.P."/>
            <person name="Terry A.Y."/>
            <person name="Boore J.L."/>
            <person name="Simakov O."/>
            <person name="Marletaz F."/>
            <person name="Cho S.-J."/>
            <person name="Edsinger-Gonzales E."/>
            <person name="Havlak P."/>
            <person name="Kuo D.-H."/>
            <person name="Larsson T."/>
            <person name="Lv J."/>
            <person name="Arendt D."/>
            <person name="Savage R."/>
            <person name="Osoegawa K."/>
            <person name="de Jong P."/>
            <person name="Lindberg D.R."/>
            <person name="Seaver E.C."/>
            <person name="Weisblat D.A."/>
            <person name="Putnam N.H."/>
            <person name="Grigoriev I.V."/>
            <person name="Rokhsar D.S."/>
        </authorList>
    </citation>
    <scope>NUCLEOTIDE SEQUENCE</scope>
</reference>
<evidence type="ECO:0000313" key="2">
    <source>
        <dbReference type="EnsemblMetazoa" id="HelroP158624"/>
    </source>
</evidence>
<keyword evidence="3" id="KW-1185">Reference proteome</keyword>
<sequence length="120" mass="13535">MVSLVGTLGNKHKKHKYFTQLNQVEFHLINYNGRTTGLWSSAMFGVWGWNWKQLPTMFPEGIKCQSFYARTFLRFPCCGQFSDPTLSVPIIIGGPSLLLKSTEGGMDAVICIMNINENEV</sequence>
<dbReference type="EMBL" id="KB095811">
    <property type="protein sequence ID" value="ESO12160.1"/>
    <property type="molecule type" value="Genomic_DNA"/>
</dbReference>
<proteinExistence type="predicted"/>
<accession>T1EN10</accession>
<gene>
    <name evidence="2" type="primary">20197960</name>
    <name evidence="1" type="ORF">HELRODRAFT_158624</name>
</gene>
<evidence type="ECO:0000313" key="1">
    <source>
        <dbReference type="EMBL" id="ESO12160.1"/>
    </source>
</evidence>
<dbReference type="AlphaFoldDB" id="T1EN10"/>
<dbReference type="EnsemblMetazoa" id="HelroT158624">
    <property type="protein sequence ID" value="HelroP158624"/>
    <property type="gene ID" value="HelroG158624"/>
</dbReference>
<reference evidence="2" key="3">
    <citation type="submission" date="2015-06" db="UniProtKB">
        <authorList>
            <consortium name="EnsemblMetazoa"/>
        </authorList>
    </citation>
    <scope>IDENTIFICATION</scope>
</reference>
<dbReference type="KEGG" id="hro:HELRODRAFT_158624"/>
<name>T1EN10_HELRO</name>